<dbReference type="AlphaFoldDB" id="A0A2W4ZHH6"/>
<accession>A0A2W4ZHH6</accession>
<dbReference type="PANTHER" id="PTHR32305">
    <property type="match status" value="1"/>
</dbReference>
<evidence type="ECO:0000313" key="4">
    <source>
        <dbReference type="Proteomes" id="UP000249794"/>
    </source>
</evidence>
<proteinExistence type="predicted"/>
<dbReference type="PANTHER" id="PTHR32305:SF15">
    <property type="entry name" value="PROTEIN RHSA-RELATED"/>
    <property type="match status" value="1"/>
</dbReference>
<evidence type="ECO:0000259" key="2">
    <source>
        <dbReference type="Pfam" id="PF25023"/>
    </source>
</evidence>
<reference evidence="3 4" key="2">
    <citation type="submission" date="2018-06" db="EMBL/GenBank/DDBJ databases">
        <title>Metagenomic assembly of (sub)arctic Cyanobacteria and their associated microbiome from non-axenic cultures.</title>
        <authorList>
            <person name="Baurain D."/>
        </authorList>
    </citation>
    <scope>NUCLEOTIDE SEQUENCE [LARGE SCALE GENOMIC DNA]</scope>
    <source>
        <strain evidence="3">ULC027bin1</strain>
    </source>
</reference>
<sequence length="290" mass="32018">MRLDSYLQSLHSLTSDTLRVHASRLVAYFTETTLAIASGEVTEYGWDYDNRLSSVVTKDSGGAISKAVEYTYDVYDRRIAKAVDSDGNGPAAATEERYVYDGEHIALVFDGEGNQVNRYLRGPQIDQVLAEETASGEVRWALADHQGSVRDVVDSQGNVLNHLTYDSYGQVTSETNPESDFRFGYTGRERDEETGLDYYRARYFNPAVGTFVSEDPLGFAAGDANVYRYVGNSPTNHVDPNGLMPERSGEVIGNTAKGIEADRRLPQRYDLEPQRGATGVHPAFALSINT</sequence>
<dbReference type="InterPro" id="IPR050708">
    <property type="entry name" value="T6SS_VgrG/RHS"/>
</dbReference>
<dbReference type="InterPro" id="IPR056823">
    <property type="entry name" value="TEN-like_YD-shell"/>
</dbReference>
<dbReference type="Proteomes" id="UP000249794">
    <property type="component" value="Unassembled WGS sequence"/>
</dbReference>
<dbReference type="Gene3D" id="2.180.10.10">
    <property type="entry name" value="RHS repeat-associated core"/>
    <property type="match status" value="1"/>
</dbReference>
<evidence type="ECO:0000256" key="1">
    <source>
        <dbReference type="ARBA" id="ARBA00022737"/>
    </source>
</evidence>
<dbReference type="EMBL" id="QBMP01000049">
    <property type="protein sequence ID" value="PZO57605.1"/>
    <property type="molecule type" value="Genomic_DNA"/>
</dbReference>
<name>A0A2W4ZHH6_9CYAN</name>
<organism evidence="3 4">
    <name type="scientific">Phormidesmis priestleyi</name>
    <dbReference type="NCBI Taxonomy" id="268141"/>
    <lineage>
        <taxon>Bacteria</taxon>
        <taxon>Bacillati</taxon>
        <taxon>Cyanobacteriota</taxon>
        <taxon>Cyanophyceae</taxon>
        <taxon>Leptolyngbyales</taxon>
        <taxon>Leptolyngbyaceae</taxon>
        <taxon>Phormidesmis</taxon>
    </lineage>
</organism>
<gene>
    <name evidence="3" type="ORF">DCF15_06830</name>
</gene>
<reference evidence="4" key="1">
    <citation type="submission" date="2018-04" db="EMBL/GenBank/DDBJ databases">
        <authorList>
            <person name="Cornet L."/>
        </authorList>
    </citation>
    <scope>NUCLEOTIDE SEQUENCE [LARGE SCALE GENOMIC DNA]</scope>
</reference>
<comment type="caution">
    <text evidence="3">The sequence shown here is derived from an EMBL/GenBank/DDBJ whole genome shotgun (WGS) entry which is preliminary data.</text>
</comment>
<dbReference type="Pfam" id="PF25023">
    <property type="entry name" value="TEN_YD-shell"/>
    <property type="match status" value="1"/>
</dbReference>
<keyword evidence="1" id="KW-0677">Repeat</keyword>
<dbReference type="InterPro" id="IPR022385">
    <property type="entry name" value="Rhs_assc_core"/>
</dbReference>
<evidence type="ECO:0000313" key="3">
    <source>
        <dbReference type="EMBL" id="PZO57605.1"/>
    </source>
</evidence>
<dbReference type="NCBIfam" id="TIGR03696">
    <property type="entry name" value="Rhs_assc_core"/>
    <property type="match status" value="1"/>
</dbReference>
<protein>
    <recommendedName>
        <fullName evidence="2">Teneurin-like YD-shell domain-containing protein</fullName>
    </recommendedName>
</protein>
<feature type="domain" description="Teneurin-like YD-shell" evidence="2">
    <location>
        <begin position="67"/>
        <end position="234"/>
    </location>
</feature>